<dbReference type="EMBL" id="OCMT01000001">
    <property type="protein sequence ID" value="SOD12449.1"/>
    <property type="molecule type" value="Genomic_DNA"/>
</dbReference>
<evidence type="ECO:0000313" key="2">
    <source>
        <dbReference type="Proteomes" id="UP000219281"/>
    </source>
</evidence>
<organism evidence="1 2">
    <name type="scientific">Pedobacter xixiisoli</name>
    <dbReference type="NCBI Taxonomy" id="1476464"/>
    <lineage>
        <taxon>Bacteria</taxon>
        <taxon>Pseudomonadati</taxon>
        <taxon>Bacteroidota</taxon>
        <taxon>Sphingobacteriia</taxon>
        <taxon>Sphingobacteriales</taxon>
        <taxon>Sphingobacteriaceae</taxon>
        <taxon>Pedobacter</taxon>
    </lineage>
</organism>
<gene>
    <name evidence="1" type="ORF">SAMN06297358_0675</name>
</gene>
<proteinExistence type="predicted"/>
<sequence length="49" mass="5705">MKSGKRIPYLKKMKNNHSVKTVLNQNKKNILTENQSVKHNLKNKTKEIG</sequence>
<reference evidence="2" key="1">
    <citation type="submission" date="2017-09" db="EMBL/GenBank/DDBJ databases">
        <authorList>
            <person name="Varghese N."/>
            <person name="Submissions S."/>
        </authorList>
    </citation>
    <scope>NUCLEOTIDE SEQUENCE [LARGE SCALE GENOMIC DNA]</scope>
    <source>
        <strain evidence="2">CGMCC 1.12803</strain>
    </source>
</reference>
<protein>
    <submittedName>
        <fullName evidence="1">Uncharacterized protein</fullName>
    </submittedName>
</protein>
<evidence type="ECO:0000313" key="1">
    <source>
        <dbReference type="EMBL" id="SOD12449.1"/>
    </source>
</evidence>
<dbReference type="AlphaFoldDB" id="A0A285ZS31"/>
<keyword evidence="2" id="KW-1185">Reference proteome</keyword>
<name>A0A285ZS31_9SPHI</name>
<accession>A0A285ZS31</accession>
<dbReference type="Proteomes" id="UP000219281">
    <property type="component" value="Unassembled WGS sequence"/>
</dbReference>